<evidence type="ECO:0000256" key="1">
    <source>
        <dbReference type="ARBA" id="ARBA00004123"/>
    </source>
</evidence>
<keyword evidence="7" id="KW-0677">Repeat</keyword>
<comment type="caution">
    <text evidence="13">The sequence shown here is derived from an EMBL/GenBank/DDBJ whole genome shotgun (WGS) entry which is preliminary data.</text>
</comment>
<protein>
    <submittedName>
        <fullName evidence="13">Copine-8-like protein</fullName>
    </submittedName>
</protein>
<reference evidence="13 14" key="1">
    <citation type="journal article" date="2018" name="Gigascience">
        <title>Genomes of trombidid mites reveal novel predicted allergens and laterally-transferred genes associated with secondary metabolism.</title>
        <authorList>
            <person name="Dong X."/>
            <person name="Chaisiri K."/>
            <person name="Xia D."/>
            <person name="Armstrong S.D."/>
            <person name="Fang Y."/>
            <person name="Donnelly M.J."/>
            <person name="Kadowaki T."/>
            <person name="McGarry J.W."/>
            <person name="Darby A.C."/>
            <person name="Makepeace B.L."/>
        </authorList>
    </citation>
    <scope>NUCLEOTIDE SEQUENCE [LARGE SCALE GENOMIC DNA]</scope>
    <source>
        <strain evidence="13">UoL-UT</strain>
    </source>
</reference>
<feature type="compositionally biased region" description="Pro residues" evidence="11">
    <location>
        <begin position="421"/>
        <end position="435"/>
    </location>
</feature>
<keyword evidence="6" id="KW-0479">Metal-binding</keyword>
<dbReference type="VEuPathDB" id="VectorBase:LDEU002683"/>
<dbReference type="GO" id="GO:0005544">
    <property type="term" value="F:calcium-dependent phospholipid binding"/>
    <property type="evidence" value="ECO:0007669"/>
    <property type="project" value="InterPro"/>
</dbReference>
<dbReference type="OrthoDB" id="5855668at2759"/>
<dbReference type="FunFam" id="2.60.40.150:FF:000042">
    <property type="entry name" value="Copine 3"/>
    <property type="match status" value="1"/>
</dbReference>
<sequence>MFATKNEAFDLSVSAKGLSGRDVLSNSDPQCIVYVREAGNWSEVGRSEVVSDNNNPDWIKRFSFHHNPNVSQELKFEVFDYDPASGNDFLGRVETTLAVILGAGVSGYRAPLIGGGFSGKSRTGGELQIRAEKSSGLSNQKVTFQFCGENIESKDFIGKSDPYLVISRCLPDGSFAVCHRTEHAKNTKKPVWNAFTVDVNSLCNGDWDRIIKFECFDWDDDSEHDFIGSCTTTLKKLSEGPSHGNIFELVNPRKVGKKNYSNSGFLKLMSYSIVGSAPMKDKTAKQQPMGVPNTGYPAATYPPQQAYPSAGYPPTTNYPANTYPSSNYQATAGYPPQQPNPYAASAGYPPNTGYPSNVGFAPPNPGYPPATQGYPPNPGYPQNPGYPPNTGYAPTAGYPPMPTSYPPAPGMPGFTGSQAPPSYPGYPPTQYPPYQ</sequence>
<dbReference type="GO" id="GO:0005886">
    <property type="term" value="C:plasma membrane"/>
    <property type="evidence" value="ECO:0007669"/>
    <property type="project" value="UniProtKB-SubCell"/>
</dbReference>
<dbReference type="GO" id="GO:0005737">
    <property type="term" value="C:cytoplasm"/>
    <property type="evidence" value="ECO:0007669"/>
    <property type="project" value="UniProtKB-SubCell"/>
</dbReference>
<dbReference type="CDD" id="cd04048">
    <property type="entry name" value="C2A_Copine"/>
    <property type="match status" value="1"/>
</dbReference>
<dbReference type="SUPFAM" id="SSF49562">
    <property type="entry name" value="C2 domain (Calcium/lipid-binding domain, CaLB)"/>
    <property type="match status" value="2"/>
</dbReference>
<feature type="domain" description="C2" evidence="12">
    <location>
        <begin position="123"/>
        <end position="247"/>
    </location>
</feature>
<evidence type="ECO:0000313" key="14">
    <source>
        <dbReference type="Proteomes" id="UP000288716"/>
    </source>
</evidence>
<dbReference type="AlphaFoldDB" id="A0A443SPA8"/>
<organism evidence="13 14">
    <name type="scientific">Leptotrombidium deliense</name>
    <dbReference type="NCBI Taxonomy" id="299467"/>
    <lineage>
        <taxon>Eukaryota</taxon>
        <taxon>Metazoa</taxon>
        <taxon>Ecdysozoa</taxon>
        <taxon>Arthropoda</taxon>
        <taxon>Chelicerata</taxon>
        <taxon>Arachnida</taxon>
        <taxon>Acari</taxon>
        <taxon>Acariformes</taxon>
        <taxon>Trombidiformes</taxon>
        <taxon>Prostigmata</taxon>
        <taxon>Anystina</taxon>
        <taxon>Parasitengona</taxon>
        <taxon>Trombiculoidea</taxon>
        <taxon>Trombiculidae</taxon>
        <taxon>Leptotrombidium</taxon>
    </lineage>
</organism>
<dbReference type="PANTHER" id="PTHR10857:SF106">
    <property type="entry name" value="C2 DOMAIN-CONTAINING PROTEIN"/>
    <property type="match status" value="1"/>
</dbReference>
<evidence type="ECO:0000256" key="8">
    <source>
        <dbReference type="ARBA" id="ARBA00022837"/>
    </source>
</evidence>
<dbReference type="Proteomes" id="UP000288716">
    <property type="component" value="Unassembled WGS sequence"/>
</dbReference>
<accession>A0A443SPA8</accession>
<keyword evidence="5" id="KW-0963">Cytoplasm</keyword>
<evidence type="ECO:0000313" key="13">
    <source>
        <dbReference type="EMBL" id="RWS29356.1"/>
    </source>
</evidence>
<dbReference type="GO" id="GO:0005634">
    <property type="term" value="C:nucleus"/>
    <property type="evidence" value="ECO:0007669"/>
    <property type="project" value="UniProtKB-SubCell"/>
</dbReference>
<evidence type="ECO:0000256" key="2">
    <source>
        <dbReference type="ARBA" id="ARBA00004236"/>
    </source>
</evidence>
<keyword evidence="8" id="KW-0106">Calcium</keyword>
<dbReference type="InterPro" id="IPR035892">
    <property type="entry name" value="C2_domain_sf"/>
</dbReference>
<feature type="region of interest" description="Disordered" evidence="11">
    <location>
        <begin position="307"/>
        <end position="435"/>
    </location>
</feature>
<dbReference type="GO" id="GO:0046872">
    <property type="term" value="F:metal ion binding"/>
    <property type="evidence" value="ECO:0007669"/>
    <property type="project" value="UniProtKB-KW"/>
</dbReference>
<dbReference type="SMART" id="SM00239">
    <property type="entry name" value="C2"/>
    <property type="match status" value="2"/>
</dbReference>
<feature type="compositionally biased region" description="Low complexity" evidence="11">
    <location>
        <begin position="307"/>
        <end position="324"/>
    </location>
</feature>
<dbReference type="Pfam" id="PF00168">
    <property type="entry name" value="C2"/>
    <property type="match status" value="2"/>
</dbReference>
<dbReference type="GO" id="GO:0071277">
    <property type="term" value="P:cellular response to calcium ion"/>
    <property type="evidence" value="ECO:0007669"/>
    <property type="project" value="TreeGrafter"/>
</dbReference>
<proteinExistence type="predicted"/>
<evidence type="ECO:0000256" key="10">
    <source>
        <dbReference type="ARBA" id="ARBA00023242"/>
    </source>
</evidence>
<dbReference type="PANTHER" id="PTHR10857">
    <property type="entry name" value="COPINE"/>
    <property type="match status" value="1"/>
</dbReference>
<evidence type="ECO:0000259" key="12">
    <source>
        <dbReference type="PROSITE" id="PS50004"/>
    </source>
</evidence>
<dbReference type="InterPro" id="IPR045052">
    <property type="entry name" value="Copine"/>
</dbReference>
<dbReference type="InterPro" id="IPR037768">
    <property type="entry name" value="C2B_Copine"/>
</dbReference>
<dbReference type="STRING" id="299467.A0A443SPA8"/>
<keyword evidence="10" id="KW-0539">Nucleus</keyword>
<feature type="domain" description="C2" evidence="12">
    <location>
        <begin position="1"/>
        <end position="112"/>
    </location>
</feature>
<evidence type="ECO:0000256" key="7">
    <source>
        <dbReference type="ARBA" id="ARBA00022737"/>
    </source>
</evidence>
<gene>
    <name evidence="13" type="ORF">B4U80_02712</name>
</gene>
<feature type="compositionally biased region" description="Pro residues" evidence="11">
    <location>
        <begin position="397"/>
        <end position="410"/>
    </location>
</feature>
<evidence type="ECO:0000256" key="9">
    <source>
        <dbReference type="ARBA" id="ARBA00023136"/>
    </source>
</evidence>
<name>A0A443SPA8_9ACAR</name>
<comment type="subcellular location">
    <subcellularLocation>
        <location evidence="2">Cell membrane</location>
    </subcellularLocation>
    <subcellularLocation>
        <location evidence="3">Cytoplasm</location>
    </subcellularLocation>
    <subcellularLocation>
        <location evidence="1">Nucleus</location>
    </subcellularLocation>
</comment>
<dbReference type="InterPro" id="IPR000008">
    <property type="entry name" value="C2_dom"/>
</dbReference>
<evidence type="ECO:0000256" key="4">
    <source>
        <dbReference type="ARBA" id="ARBA00022475"/>
    </source>
</evidence>
<feature type="compositionally biased region" description="Pro residues" evidence="11">
    <location>
        <begin position="375"/>
        <end position="387"/>
    </location>
</feature>
<dbReference type="CDD" id="cd04047">
    <property type="entry name" value="C2B_Copine"/>
    <property type="match status" value="1"/>
</dbReference>
<dbReference type="Gene3D" id="2.60.40.150">
    <property type="entry name" value="C2 domain"/>
    <property type="match status" value="2"/>
</dbReference>
<dbReference type="PROSITE" id="PS50004">
    <property type="entry name" value="C2"/>
    <property type="match status" value="2"/>
</dbReference>
<evidence type="ECO:0000256" key="6">
    <source>
        <dbReference type="ARBA" id="ARBA00022723"/>
    </source>
</evidence>
<keyword evidence="4" id="KW-1003">Cell membrane</keyword>
<evidence type="ECO:0000256" key="3">
    <source>
        <dbReference type="ARBA" id="ARBA00004496"/>
    </source>
</evidence>
<dbReference type="EMBL" id="NCKV01000954">
    <property type="protein sequence ID" value="RWS29356.1"/>
    <property type="molecule type" value="Genomic_DNA"/>
</dbReference>
<keyword evidence="9" id="KW-0472">Membrane</keyword>
<evidence type="ECO:0000256" key="11">
    <source>
        <dbReference type="SAM" id="MobiDB-lite"/>
    </source>
</evidence>
<keyword evidence="14" id="KW-1185">Reference proteome</keyword>
<evidence type="ECO:0000256" key="5">
    <source>
        <dbReference type="ARBA" id="ARBA00022490"/>
    </source>
</evidence>